<dbReference type="PROSITE" id="PS50850">
    <property type="entry name" value="MFS"/>
    <property type="match status" value="1"/>
</dbReference>
<evidence type="ECO:0000256" key="3">
    <source>
        <dbReference type="ARBA" id="ARBA00022692"/>
    </source>
</evidence>
<dbReference type="InterPro" id="IPR020846">
    <property type="entry name" value="MFS_dom"/>
</dbReference>
<keyword evidence="5 6" id="KW-0472">Membrane</keyword>
<dbReference type="SUPFAM" id="SSF103473">
    <property type="entry name" value="MFS general substrate transporter"/>
    <property type="match status" value="1"/>
</dbReference>
<evidence type="ECO:0000256" key="6">
    <source>
        <dbReference type="SAM" id="Phobius"/>
    </source>
</evidence>
<feature type="transmembrane region" description="Helical" evidence="6">
    <location>
        <begin position="49"/>
        <end position="74"/>
    </location>
</feature>
<evidence type="ECO:0000256" key="1">
    <source>
        <dbReference type="ARBA" id="ARBA00004141"/>
    </source>
</evidence>
<feature type="transmembrane region" description="Helical" evidence="6">
    <location>
        <begin position="459"/>
        <end position="481"/>
    </location>
</feature>
<dbReference type="GeneID" id="27345188"/>
<dbReference type="Gene3D" id="1.20.1250.20">
    <property type="entry name" value="MFS general substrate transporter like domains"/>
    <property type="match status" value="2"/>
</dbReference>
<keyword evidence="2" id="KW-0813">Transport</keyword>
<dbReference type="VEuPathDB" id="FungiDB:PV07_05994"/>
<sequence>MSLHRNSDVKDVSQQVEDIPLPKVEVADTDHGFTKKQQMLILRHVDRRLVLTCGFIYCISLMDRTNLGIAVLSGMKADLNLIGERYNIITLVFMPTYSLFMPLANVMLKKLGARAFLPTVCLLWGASLASLGFIKSWGQAIPLRLLMGAFEAGCFPGCAYLLSCWYTRYELQKRVAVFYMVGILSQAFSGILGYAFSQLEGHGVGASWLGRLSTVTGEHGPGLAGWRWIFILQGVITMVIALIAYITIVNFPENAHKTFGLKFLTKAESDWIVARLEADREDVHAEKFNLKKFLSYAKDFKSWCFALIFLCNSNLTYSLAYFLPIILRDGMGFGVAAAQCLTAPPHVFSLLFMYGFAWAGDRYRLRSPTILVCGTLSMVGLALLGFAGNTGARYFGVFLTCIGSNSTIPALLAWQANNVRGQWKRAFSSALMISAGGVGGIMGSLVFRSQDAPAYIPGIITGMASGGAIFGTTVVLIFYFWRANQRAAHGEEVIEGLERFRYTL</sequence>
<dbReference type="AlphaFoldDB" id="A0A0D2CJE5"/>
<organism evidence="8 9">
    <name type="scientific">Cladophialophora immunda</name>
    <dbReference type="NCBI Taxonomy" id="569365"/>
    <lineage>
        <taxon>Eukaryota</taxon>
        <taxon>Fungi</taxon>
        <taxon>Dikarya</taxon>
        <taxon>Ascomycota</taxon>
        <taxon>Pezizomycotina</taxon>
        <taxon>Eurotiomycetes</taxon>
        <taxon>Chaetothyriomycetidae</taxon>
        <taxon>Chaetothyriales</taxon>
        <taxon>Herpotrichiellaceae</taxon>
        <taxon>Cladophialophora</taxon>
    </lineage>
</organism>
<feature type="transmembrane region" description="Helical" evidence="6">
    <location>
        <begin position="303"/>
        <end position="327"/>
    </location>
</feature>
<dbReference type="Proteomes" id="UP000054466">
    <property type="component" value="Unassembled WGS sequence"/>
</dbReference>
<keyword evidence="3 6" id="KW-0812">Transmembrane</keyword>
<accession>A0A0D2CJE5</accession>
<evidence type="ECO:0000256" key="5">
    <source>
        <dbReference type="ARBA" id="ARBA00023136"/>
    </source>
</evidence>
<dbReference type="PANTHER" id="PTHR43791">
    <property type="entry name" value="PERMEASE-RELATED"/>
    <property type="match status" value="1"/>
</dbReference>
<feature type="transmembrane region" description="Helical" evidence="6">
    <location>
        <begin position="228"/>
        <end position="248"/>
    </location>
</feature>
<evidence type="ECO:0000256" key="4">
    <source>
        <dbReference type="ARBA" id="ARBA00022989"/>
    </source>
</evidence>
<proteinExistence type="predicted"/>
<dbReference type="EMBL" id="KN847042">
    <property type="protein sequence ID" value="KIW30235.1"/>
    <property type="molecule type" value="Genomic_DNA"/>
</dbReference>
<feature type="domain" description="Major facilitator superfamily (MFS) profile" evidence="7">
    <location>
        <begin position="49"/>
        <end position="485"/>
    </location>
</feature>
<gene>
    <name evidence="8" type="ORF">PV07_05994</name>
</gene>
<dbReference type="OrthoDB" id="3639251at2759"/>
<dbReference type="Pfam" id="PF07690">
    <property type="entry name" value="MFS_1"/>
    <property type="match status" value="1"/>
</dbReference>
<dbReference type="HOGENOM" id="CLU_001265_0_1_1"/>
<feature type="transmembrane region" description="Helical" evidence="6">
    <location>
        <begin position="175"/>
        <end position="196"/>
    </location>
</feature>
<dbReference type="InterPro" id="IPR036259">
    <property type="entry name" value="MFS_trans_sf"/>
</dbReference>
<dbReference type="InterPro" id="IPR011701">
    <property type="entry name" value="MFS"/>
</dbReference>
<reference evidence="8 9" key="1">
    <citation type="submission" date="2015-01" db="EMBL/GenBank/DDBJ databases">
        <title>The Genome Sequence of Cladophialophora immunda CBS83496.</title>
        <authorList>
            <consortium name="The Broad Institute Genomics Platform"/>
            <person name="Cuomo C."/>
            <person name="de Hoog S."/>
            <person name="Gorbushina A."/>
            <person name="Stielow B."/>
            <person name="Teixiera M."/>
            <person name="Abouelleil A."/>
            <person name="Chapman S.B."/>
            <person name="Priest M."/>
            <person name="Young S.K."/>
            <person name="Wortman J."/>
            <person name="Nusbaum C."/>
            <person name="Birren B."/>
        </authorList>
    </citation>
    <scope>NUCLEOTIDE SEQUENCE [LARGE SCALE GENOMIC DNA]</scope>
    <source>
        <strain evidence="8 9">CBS 83496</strain>
    </source>
</reference>
<evidence type="ECO:0000256" key="2">
    <source>
        <dbReference type="ARBA" id="ARBA00022448"/>
    </source>
</evidence>
<dbReference type="FunFam" id="1.20.1250.20:FF:000013">
    <property type="entry name" value="MFS general substrate transporter"/>
    <property type="match status" value="1"/>
</dbReference>
<dbReference type="PANTHER" id="PTHR43791:SF47">
    <property type="entry name" value="MAJOR FACILITATOR SUPERFAMILY (MFS) PROFILE DOMAIN-CONTAINING PROTEIN-RELATED"/>
    <property type="match status" value="1"/>
</dbReference>
<evidence type="ECO:0000313" key="8">
    <source>
        <dbReference type="EMBL" id="KIW30235.1"/>
    </source>
</evidence>
<keyword evidence="9" id="KW-1185">Reference proteome</keyword>
<feature type="transmembrane region" description="Helical" evidence="6">
    <location>
        <begin position="86"/>
        <end position="108"/>
    </location>
</feature>
<evidence type="ECO:0000259" key="7">
    <source>
        <dbReference type="PROSITE" id="PS50850"/>
    </source>
</evidence>
<feature type="transmembrane region" description="Helical" evidence="6">
    <location>
        <begin position="140"/>
        <end position="163"/>
    </location>
</feature>
<protein>
    <recommendedName>
        <fullName evidence="7">Major facilitator superfamily (MFS) profile domain-containing protein</fullName>
    </recommendedName>
</protein>
<feature type="transmembrane region" description="Helical" evidence="6">
    <location>
        <begin position="394"/>
        <end position="414"/>
    </location>
</feature>
<keyword evidence="4 6" id="KW-1133">Transmembrane helix</keyword>
<evidence type="ECO:0000313" key="9">
    <source>
        <dbReference type="Proteomes" id="UP000054466"/>
    </source>
</evidence>
<dbReference type="RefSeq" id="XP_016250451.1">
    <property type="nucleotide sequence ID" value="XM_016392932.1"/>
</dbReference>
<feature type="transmembrane region" description="Helical" evidence="6">
    <location>
        <begin position="333"/>
        <end position="357"/>
    </location>
</feature>
<feature type="transmembrane region" description="Helical" evidence="6">
    <location>
        <begin position="369"/>
        <end position="388"/>
    </location>
</feature>
<dbReference type="GO" id="GO:0016020">
    <property type="term" value="C:membrane"/>
    <property type="evidence" value="ECO:0007669"/>
    <property type="project" value="UniProtKB-SubCell"/>
</dbReference>
<dbReference type="GO" id="GO:0022857">
    <property type="term" value="F:transmembrane transporter activity"/>
    <property type="evidence" value="ECO:0007669"/>
    <property type="project" value="InterPro"/>
</dbReference>
<feature type="transmembrane region" description="Helical" evidence="6">
    <location>
        <begin position="426"/>
        <end position="447"/>
    </location>
</feature>
<feature type="transmembrane region" description="Helical" evidence="6">
    <location>
        <begin position="115"/>
        <end position="134"/>
    </location>
</feature>
<comment type="subcellular location">
    <subcellularLocation>
        <location evidence="1">Membrane</location>
        <topology evidence="1">Multi-pass membrane protein</topology>
    </subcellularLocation>
</comment>
<name>A0A0D2CJE5_9EURO</name>